<protein>
    <submittedName>
        <fullName evidence="1">Uncharacterized protein</fullName>
    </submittedName>
</protein>
<accession>A0A1B8YJC4</accession>
<dbReference type="Proteomes" id="UP000092665">
    <property type="component" value="Unassembled WGS sequence"/>
</dbReference>
<gene>
    <name evidence="1" type="ORF">Phpb_01795</name>
</gene>
<organism evidence="1 2">
    <name type="scientific">Photorhabdus namnaonensis</name>
    <dbReference type="NCBI Taxonomy" id="1851568"/>
    <lineage>
        <taxon>Bacteria</taxon>
        <taxon>Pseudomonadati</taxon>
        <taxon>Pseudomonadota</taxon>
        <taxon>Gammaproteobacteria</taxon>
        <taxon>Enterobacterales</taxon>
        <taxon>Morganellaceae</taxon>
        <taxon>Photorhabdus</taxon>
    </lineage>
</organism>
<dbReference type="RefSeq" id="WP_065390084.1">
    <property type="nucleotide sequence ID" value="NZ_CAWMQN010000044.1"/>
</dbReference>
<evidence type="ECO:0000313" key="2">
    <source>
        <dbReference type="Proteomes" id="UP000092665"/>
    </source>
</evidence>
<dbReference type="EMBL" id="LOIC01000044">
    <property type="protein sequence ID" value="OCA55177.1"/>
    <property type="molecule type" value="Genomic_DNA"/>
</dbReference>
<reference evidence="2" key="1">
    <citation type="submission" date="2015-11" db="EMBL/GenBank/DDBJ databases">
        <authorList>
            <person name="Tobias N.J."/>
            <person name="Mishra B."/>
            <person name="Gupta D.K."/>
            <person name="Thines M."/>
            <person name="Stinear T.P."/>
            <person name="Bode H.B."/>
        </authorList>
    </citation>
    <scope>NUCLEOTIDE SEQUENCE [LARGE SCALE GENOMIC DNA]</scope>
    <source>
        <strain evidence="2">PB45.5</strain>
    </source>
</reference>
<sequence length="207" mass="24725">MEIKEILERFKKDTKDHSIKILHNDSLYRHLRFSKNNSSAYYFDIVTWPGYLCISGDMGCFTFSRVTDMFRFFRDSSGELSINPDYWAEKLQTGVGYNKEIYKEWSSEKFKDVVSEALNNFIDDNDDISDDALEEIKESIEEIISCSHNEYDAVSAIRDYDDEPDIFLDFWENDFMEYKFHYIWCLYAIVWGISKFDEYIERVDDES</sequence>
<dbReference type="AlphaFoldDB" id="A0A1B8YJC4"/>
<name>A0A1B8YJC4_9GAMM</name>
<evidence type="ECO:0000313" key="1">
    <source>
        <dbReference type="EMBL" id="OCA55177.1"/>
    </source>
</evidence>
<proteinExistence type="predicted"/>
<dbReference type="PATRIC" id="fig|29488.15.peg.1957"/>
<comment type="caution">
    <text evidence="1">The sequence shown here is derived from an EMBL/GenBank/DDBJ whole genome shotgun (WGS) entry which is preliminary data.</text>
</comment>
<keyword evidence="2" id="KW-1185">Reference proteome</keyword>